<evidence type="ECO:0000313" key="1">
    <source>
        <dbReference type="EMBL" id="CAG8559342.1"/>
    </source>
</evidence>
<comment type="caution">
    <text evidence="1">The sequence shown here is derived from an EMBL/GenBank/DDBJ whole genome shotgun (WGS) entry which is preliminary data.</text>
</comment>
<dbReference type="Proteomes" id="UP000789759">
    <property type="component" value="Unassembled WGS sequence"/>
</dbReference>
<reference evidence="1" key="1">
    <citation type="submission" date="2021-06" db="EMBL/GenBank/DDBJ databases">
        <authorList>
            <person name="Kallberg Y."/>
            <person name="Tangrot J."/>
            <person name="Rosling A."/>
        </authorList>
    </citation>
    <scope>NUCLEOTIDE SEQUENCE</scope>
    <source>
        <strain evidence="1">FL966</strain>
    </source>
</reference>
<gene>
    <name evidence="1" type="ORF">CPELLU_LOCUS5125</name>
</gene>
<accession>A0A9N9FVK6</accession>
<keyword evidence="2" id="KW-1185">Reference proteome</keyword>
<dbReference type="AlphaFoldDB" id="A0A9N9FVK6"/>
<evidence type="ECO:0000313" key="2">
    <source>
        <dbReference type="Proteomes" id="UP000789759"/>
    </source>
</evidence>
<name>A0A9N9FVK6_9GLOM</name>
<proteinExistence type="predicted"/>
<organism evidence="1 2">
    <name type="scientific">Cetraspora pellucida</name>
    <dbReference type="NCBI Taxonomy" id="1433469"/>
    <lineage>
        <taxon>Eukaryota</taxon>
        <taxon>Fungi</taxon>
        <taxon>Fungi incertae sedis</taxon>
        <taxon>Mucoromycota</taxon>
        <taxon>Glomeromycotina</taxon>
        <taxon>Glomeromycetes</taxon>
        <taxon>Diversisporales</taxon>
        <taxon>Gigasporaceae</taxon>
        <taxon>Cetraspora</taxon>
    </lineage>
</organism>
<dbReference type="EMBL" id="CAJVQA010002858">
    <property type="protein sequence ID" value="CAG8559342.1"/>
    <property type="molecule type" value="Genomic_DNA"/>
</dbReference>
<sequence length="111" mass="13168">MTVFASLFAPFYQCCKVIYKTDNVVPSMDYRGFEKDQDRIGWSIDKLESDNLLMYQNQGLVDIDIYRLELKNLLLTDPHIVIELKDINHIFSVFKYRICDKKPSPEVSKRW</sequence>
<protein>
    <submittedName>
        <fullName evidence="1">3963_t:CDS:1</fullName>
    </submittedName>
</protein>